<keyword evidence="2" id="KW-0813">Transport</keyword>
<evidence type="ECO:0000313" key="9">
    <source>
        <dbReference type="EMBL" id="KKL75208.1"/>
    </source>
</evidence>
<dbReference type="Pfam" id="PF00528">
    <property type="entry name" value="BPD_transp_1"/>
    <property type="match status" value="1"/>
</dbReference>
<dbReference type="PANTHER" id="PTHR43005">
    <property type="entry name" value="BLR7065 PROTEIN"/>
    <property type="match status" value="1"/>
</dbReference>
<dbReference type="InterPro" id="IPR035906">
    <property type="entry name" value="MetI-like_sf"/>
</dbReference>
<evidence type="ECO:0000256" key="5">
    <source>
        <dbReference type="ARBA" id="ARBA00022989"/>
    </source>
</evidence>
<dbReference type="GO" id="GO:0005886">
    <property type="term" value="C:plasma membrane"/>
    <property type="evidence" value="ECO:0007669"/>
    <property type="project" value="UniProtKB-SubCell"/>
</dbReference>
<evidence type="ECO:0000256" key="2">
    <source>
        <dbReference type="ARBA" id="ARBA00022448"/>
    </source>
</evidence>
<keyword evidence="3" id="KW-1003">Cell membrane</keyword>
<evidence type="ECO:0000256" key="4">
    <source>
        <dbReference type="ARBA" id="ARBA00022692"/>
    </source>
</evidence>
<comment type="caution">
    <text evidence="9">The sequence shown here is derived from an EMBL/GenBank/DDBJ whole genome shotgun (WGS) entry which is preliminary data.</text>
</comment>
<sequence>LTLVGLGRQRWLGSMSAALFAVSAVQVWRWTPFYTIVLLASLQAIPGSLYEAAKIDGATPFQEFRYITLPLMRSASVLTLLIGSLWALQAFDLIYAMTQGGPAGSSHVLPTLVYQYAFRYGYLDRGAAVGVFVALSLLVFGVLWVRSEMGGYKYSE</sequence>
<feature type="transmembrane region" description="Helical" evidence="7">
    <location>
        <begin position="126"/>
        <end position="145"/>
    </location>
</feature>
<dbReference type="Gene3D" id="1.10.3720.10">
    <property type="entry name" value="MetI-like"/>
    <property type="match status" value="1"/>
</dbReference>
<dbReference type="GO" id="GO:0055085">
    <property type="term" value="P:transmembrane transport"/>
    <property type="evidence" value="ECO:0007669"/>
    <property type="project" value="InterPro"/>
</dbReference>
<dbReference type="PANTHER" id="PTHR43005:SF1">
    <property type="entry name" value="SPERMIDINE_PUTRESCINE TRANSPORT SYSTEM PERMEASE PROTEIN"/>
    <property type="match status" value="1"/>
</dbReference>
<comment type="subcellular location">
    <subcellularLocation>
        <location evidence="1">Cell membrane</location>
        <topology evidence="1">Multi-pass membrane protein</topology>
    </subcellularLocation>
</comment>
<protein>
    <recommendedName>
        <fullName evidence="8">ABC transmembrane type-1 domain-containing protein</fullName>
    </recommendedName>
</protein>
<dbReference type="SUPFAM" id="SSF161098">
    <property type="entry name" value="MetI-like"/>
    <property type="match status" value="1"/>
</dbReference>
<reference evidence="9" key="1">
    <citation type="journal article" date="2015" name="Nature">
        <title>Complex archaea that bridge the gap between prokaryotes and eukaryotes.</title>
        <authorList>
            <person name="Spang A."/>
            <person name="Saw J.H."/>
            <person name="Jorgensen S.L."/>
            <person name="Zaremba-Niedzwiedzka K."/>
            <person name="Martijn J."/>
            <person name="Lind A.E."/>
            <person name="van Eijk R."/>
            <person name="Schleper C."/>
            <person name="Guy L."/>
            <person name="Ettema T.J."/>
        </authorList>
    </citation>
    <scope>NUCLEOTIDE SEQUENCE</scope>
</reference>
<evidence type="ECO:0000256" key="6">
    <source>
        <dbReference type="ARBA" id="ARBA00023136"/>
    </source>
</evidence>
<evidence type="ECO:0000259" key="8">
    <source>
        <dbReference type="PROSITE" id="PS50928"/>
    </source>
</evidence>
<organism evidence="9">
    <name type="scientific">marine sediment metagenome</name>
    <dbReference type="NCBI Taxonomy" id="412755"/>
    <lineage>
        <taxon>unclassified sequences</taxon>
        <taxon>metagenomes</taxon>
        <taxon>ecological metagenomes</taxon>
    </lineage>
</organism>
<dbReference type="CDD" id="cd06261">
    <property type="entry name" value="TM_PBP2"/>
    <property type="match status" value="1"/>
</dbReference>
<evidence type="ECO:0000256" key="7">
    <source>
        <dbReference type="SAM" id="Phobius"/>
    </source>
</evidence>
<dbReference type="AlphaFoldDB" id="A0A0F9EM44"/>
<gene>
    <name evidence="9" type="ORF">LCGC14_2057170</name>
</gene>
<keyword evidence="4 7" id="KW-0812">Transmembrane</keyword>
<evidence type="ECO:0000256" key="1">
    <source>
        <dbReference type="ARBA" id="ARBA00004651"/>
    </source>
</evidence>
<accession>A0A0F9EM44</accession>
<evidence type="ECO:0000256" key="3">
    <source>
        <dbReference type="ARBA" id="ARBA00022475"/>
    </source>
</evidence>
<name>A0A0F9EM44_9ZZZZ</name>
<feature type="transmembrane region" description="Helical" evidence="7">
    <location>
        <begin position="74"/>
        <end position="97"/>
    </location>
</feature>
<feature type="domain" description="ABC transmembrane type-1" evidence="8">
    <location>
        <begin position="1"/>
        <end position="144"/>
    </location>
</feature>
<dbReference type="InterPro" id="IPR000515">
    <property type="entry name" value="MetI-like"/>
</dbReference>
<feature type="non-terminal residue" evidence="9">
    <location>
        <position position="1"/>
    </location>
</feature>
<proteinExistence type="predicted"/>
<keyword evidence="6 7" id="KW-0472">Membrane</keyword>
<dbReference type="PROSITE" id="PS50928">
    <property type="entry name" value="ABC_TM1"/>
    <property type="match status" value="1"/>
</dbReference>
<dbReference type="EMBL" id="LAZR01024414">
    <property type="protein sequence ID" value="KKL75208.1"/>
    <property type="molecule type" value="Genomic_DNA"/>
</dbReference>
<keyword evidence="5 7" id="KW-1133">Transmembrane helix</keyword>